<protein>
    <submittedName>
        <fullName evidence="1">Uncharacterized protein</fullName>
    </submittedName>
</protein>
<dbReference type="EMBL" id="CACVKT020005242">
    <property type="protein sequence ID" value="CAC5393953.1"/>
    <property type="molecule type" value="Genomic_DNA"/>
</dbReference>
<name>A0A6J8CBY7_MYTCO</name>
<keyword evidence="2" id="KW-1185">Reference proteome</keyword>
<proteinExistence type="predicted"/>
<accession>A0A6J8CBY7</accession>
<dbReference type="Proteomes" id="UP000507470">
    <property type="component" value="Unassembled WGS sequence"/>
</dbReference>
<evidence type="ECO:0000313" key="2">
    <source>
        <dbReference type="Proteomes" id="UP000507470"/>
    </source>
</evidence>
<gene>
    <name evidence="1" type="ORF">MCOR_28764</name>
</gene>
<sequence length="223" mass="25409">MQDLKYHPASLVALYNKEPFRKRQKNRQKLISIQEMFPWTNWDKANALRLADLANMYERRVQQLSEGSIPIHSTRLKEMLLAKLPDLQAYTKEAHPIGMTNNSFSGGHNLPIASAPVTNGKRSSSLSSLSSSLKLASNAFEMAGNLGEIGGSECREIHNHFVSMITVGLLWEHQGSAIQQEVRRQKINMMFPFRNTYRSKWTTFNGLESILRKSMNRPVDKHP</sequence>
<organism evidence="1 2">
    <name type="scientific">Mytilus coruscus</name>
    <name type="common">Sea mussel</name>
    <dbReference type="NCBI Taxonomy" id="42192"/>
    <lineage>
        <taxon>Eukaryota</taxon>
        <taxon>Metazoa</taxon>
        <taxon>Spiralia</taxon>
        <taxon>Lophotrochozoa</taxon>
        <taxon>Mollusca</taxon>
        <taxon>Bivalvia</taxon>
        <taxon>Autobranchia</taxon>
        <taxon>Pteriomorphia</taxon>
        <taxon>Mytilida</taxon>
        <taxon>Mytiloidea</taxon>
        <taxon>Mytilidae</taxon>
        <taxon>Mytilinae</taxon>
        <taxon>Mytilus</taxon>
    </lineage>
</organism>
<dbReference type="AlphaFoldDB" id="A0A6J8CBY7"/>
<reference evidence="1 2" key="1">
    <citation type="submission" date="2020-06" db="EMBL/GenBank/DDBJ databases">
        <authorList>
            <person name="Li R."/>
            <person name="Bekaert M."/>
        </authorList>
    </citation>
    <scope>NUCLEOTIDE SEQUENCE [LARGE SCALE GENOMIC DNA]</scope>
    <source>
        <strain evidence="2">wild</strain>
    </source>
</reference>
<evidence type="ECO:0000313" key="1">
    <source>
        <dbReference type="EMBL" id="CAC5393953.1"/>
    </source>
</evidence>